<evidence type="ECO:0000256" key="2">
    <source>
        <dbReference type="ARBA" id="ARBA00022730"/>
    </source>
</evidence>
<evidence type="ECO:0000256" key="5">
    <source>
        <dbReference type="ARBA" id="ARBA00023274"/>
    </source>
</evidence>
<dbReference type="FunFam" id="3.30.420.100:FF:000001">
    <property type="entry name" value="50S ribosomal protein L18"/>
    <property type="match status" value="1"/>
</dbReference>
<accession>A0A261F9F7</accession>
<dbReference type="EMBL" id="MWWU01000002">
    <property type="protein sequence ID" value="OZG55762.1"/>
    <property type="molecule type" value="Genomic_DNA"/>
</dbReference>
<protein>
    <recommendedName>
        <fullName evidence="6 7">Large ribosomal subunit protein uL18</fullName>
    </recommendedName>
</protein>
<keyword evidence="10" id="KW-1185">Reference proteome</keyword>
<dbReference type="InterPro" id="IPR005484">
    <property type="entry name" value="Ribosomal_uL18_bac/plant/anim"/>
</dbReference>
<gene>
    <name evidence="7 8" type="primary">rplR</name>
    <name evidence="9" type="ORF">AEAE_0250</name>
    <name evidence="8" type="ORF">K8U78_02845</name>
</gene>
<proteinExistence type="inferred from homology"/>
<dbReference type="InterPro" id="IPR057268">
    <property type="entry name" value="Ribosomal_L18"/>
</dbReference>
<comment type="function">
    <text evidence="7">This is one of the proteins that bind and probably mediate the attachment of the 5S RNA into the large ribosomal subunit, where it forms part of the central protuberance.</text>
</comment>
<dbReference type="Proteomes" id="UP000715651">
    <property type="component" value="Unassembled WGS sequence"/>
</dbReference>
<dbReference type="SUPFAM" id="SSF53137">
    <property type="entry name" value="Translational machinery components"/>
    <property type="match status" value="1"/>
</dbReference>
<dbReference type="Proteomes" id="UP000228976">
    <property type="component" value="Unassembled WGS sequence"/>
</dbReference>
<reference evidence="8" key="3">
    <citation type="submission" date="2021-09" db="EMBL/GenBank/DDBJ databases">
        <authorList>
            <person name="Gilroy R."/>
        </authorList>
    </citation>
    <scope>NUCLEOTIDE SEQUENCE</scope>
    <source>
        <strain evidence="8">578</strain>
    </source>
</reference>
<sequence length="123" mass="13359">MTVKIFGKGSAVARLRRHNRVRKHVFGTEERPRLVVRRSNRHMEAQVIDDVKGVTLASASTNTADFADFQGTKVEAAKKVGELVAQRAQKAGVSAVVFDRGGYQYHGRVAAVADGAREGGLKL</sequence>
<keyword evidence="5 7" id="KW-0687">Ribonucleoprotein</keyword>
<dbReference type="AlphaFoldDB" id="A0A261F9F7"/>
<dbReference type="GO" id="GO:0022625">
    <property type="term" value="C:cytosolic large ribosomal subunit"/>
    <property type="evidence" value="ECO:0007669"/>
    <property type="project" value="TreeGrafter"/>
</dbReference>
<dbReference type="NCBIfam" id="TIGR00060">
    <property type="entry name" value="L18_bact"/>
    <property type="match status" value="1"/>
</dbReference>
<dbReference type="CDD" id="cd00432">
    <property type="entry name" value="Ribosomal_L18_L5e"/>
    <property type="match status" value="1"/>
</dbReference>
<keyword evidence="3 7" id="KW-0694">RNA-binding</keyword>
<keyword evidence="2 7" id="KW-0699">rRNA-binding</keyword>
<evidence type="ECO:0000313" key="10">
    <source>
        <dbReference type="Proteomes" id="UP000228976"/>
    </source>
</evidence>
<evidence type="ECO:0000313" key="9">
    <source>
        <dbReference type="EMBL" id="OZG55762.1"/>
    </source>
</evidence>
<reference evidence="9 10" key="1">
    <citation type="journal article" date="2017" name="BMC Genomics">
        <title>Comparative genomic and phylogenomic analyses of the Bifidobacteriaceae family.</title>
        <authorList>
            <person name="Lugli G.A."/>
            <person name="Milani C."/>
            <person name="Turroni F."/>
            <person name="Duranti S."/>
            <person name="Mancabelli L."/>
            <person name="Mangifesta M."/>
            <person name="Ferrario C."/>
            <person name="Modesto M."/>
            <person name="Mattarelli P."/>
            <person name="Jiri K."/>
            <person name="van Sinderen D."/>
            <person name="Ventura M."/>
        </authorList>
    </citation>
    <scope>NUCLEOTIDE SEQUENCE [LARGE SCALE GENOMIC DNA]</scope>
    <source>
        <strain evidence="9 10">LMG 21773</strain>
    </source>
</reference>
<evidence type="ECO:0000256" key="4">
    <source>
        <dbReference type="ARBA" id="ARBA00022980"/>
    </source>
</evidence>
<dbReference type="PANTHER" id="PTHR12899:SF3">
    <property type="entry name" value="LARGE RIBOSOMAL SUBUNIT PROTEIN UL18M"/>
    <property type="match status" value="1"/>
</dbReference>
<dbReference type="GO" id="GO:0003735">
    <property type="term" value="F:structural constituent of ribosome"/>
    <property type="evidence" value="ECO:0007669"/>
    <property type="project" value="InterPro"/>
</dbReference>
<evidence type="ECO:0000256" key="6">
    <source>
        <dbReference type="ARBA" id="ARBA00035197"/>
    </source>
</evidence>
<evidence type="ECO:0000256" key="7">
    <source>
        <dbReference type="HAMAP-Rule" id="MF_01337"/>
    </source>
</evidence>
<comment type="subunit">
    <text evidence="7">Part of the 50S ribosomal subunit; part of the 5S rRNA/L5/L18/L25 subcomplex. Contacts the 5S and 23S rRNAs.</text>
</comment>
<comment type="caution">
    <text evidence="9">The sequence shown here is derived from an EMBL/GenBank/DDBJ whole genome shotgun (WGS) entry which is preliminary data.</text>
</comment>
<evidence type="ECO:0000256" key="1">
    <source>
        <dbReference type="ARBA" id="ARBA00007116"/>
    </source>
</evidence>
<organism evidence="9 10">
    <name type="scientific">Aeriscardovia aeriphila</name>
    <dbReference type="NCBI Taxonomy" id="218139"/>
    <lineage>
        <taxon>Bacteria</taxon>
        <taxon>Bacillati</taxon>
        <taxon>Actinomycetota</taxon>
        <taxon>Actinomycetes</taxon>
        <taxon>Bifidobacteriales</taxon>
        <taxon>Bifidobacteriaceae</taxon>
        <taxon>Aeriscardovia</taxon>
    </lineage>
</organism>
<dbReference type="Gene3D" id="3.30.420.100">
    <property type="match status" value="1"/>
</dbReference>
<dbReference type="EMBL" id="DYWK01000004">
    <property type="protein sequence ID" value="HJF18085.1"/>
    <property type="molecule type" value="Genomic_DNA"/>
</dbReference>
<dbReference type="HAMAP" id="MF_01337_B">
    <property type="entry name" value="Ribosomal_uL18_B"/>
    <property type="match status" value="1"/>
</dbReference>
<name>A0A261F9F7_9BIFI</name>
<evidence type="ECO:0000256" key="3">
    <source>
        <dbReference type="ARBA" id="ARBA00022884"/>
    </source>
</evidence>
<comment type="similarity">
    <text evidence="1 7">Belongs to the universal ribosomal protein uL18 family.</text>
</comment>
<dbReference type="RefSeq" id="WP_094689380.1">
    <property type="nucleotide sequence ID" value="NZ_JACBYZ010000001.1"/>
</dbReference>
<dbReference type="Pfam" id="PF00861">
    <property type="entry name" value="Ribosomal_L18p"/>
    <property type="match status" value="1"/>
</dbReference>
<keyword evidence="4 7" id="KW-0689">Ribosomal protein</keyword>
<dbReference type="InterPro" id="IPR004389">
    <property type="entry name" value="Ribosomal_uL18_bac-type"/>
</dbReference>
<reference evidence="8" key="2">
    <citation type="journal article" date="2021" name="PeerJ">
        <title>Extensive microbial diversity within the chicken gut microbiome revealed by metagenomics and culture.</title>
        <authorList>
            <person name="Gilroy R."/>
            <person name="Ravi A."/>
            <person name="Getino M."/>
            <person name="Pursley I."/>
            <person name="Horton D.L."/>
            <person name="Alikhan N.F."/>
            <person name="Baker D."/>
            <person name="Gharbi K."/>
            <person name="Hall N."/>
            <person name="Watson M."/>
            <person name="Adriaenssens E.M."/>
            <person name="Foster-Nyarko E."/>
            <person name="Jarju S."/>
            <person name="Secka A."/>
            <person name="Antonio M."/>
            <person name="Oren A."/>
            <person name="Chaudhuri R.R."/>
            <person name="La Ragione R."/>
            <person name="Hildebrand F."/>
            <person name="Pallen M.J."/>
        </authorList>
    </citation>
    <scope>NUCLEOTIDE SEQUENCE</scope>
    <source>
        <strain evidence="8">578</strain>
    </source>
</reference>
<dbReference type="OrthoDB" id="9810939at2"/>
<dbReference type="GO" id="GO:0006412">
    <property type="term" value="P:translation"/>
    <property type="evidence" value="ECO:0007669"/>
    <property type="project" value="UniProtKB-UniRule"/>
</dbReference>
<evidence type="ECO:0000313" key="8">
    <source>
        <dbReference type="EMBL" id="HJF18085.1"/>
    </source>
</evidence>
<dbReference type="GO" id="GO:0008097">
    <property type="term" value="F:5S rRNA binding"/>
    <property type="evidence" value="ECO:0007669"/>
    <property type="project" value="TreeGrafter"/>
</dbReference>
<dbReference type="PANTHER" id="PTHR12899">
    <property type="entry name" value="39S RIBOSOMAL PROTEIN L18, MITOCHONDRIAL"/>
    <property type="match status" value="1"/>
</dbReference>